<evidence type="ECO:0000313" key="4">
    <source>
        <dbReference type="Proteomes" id="UP000017559"/>
    </source>
</evidence>
<dbReference type="HOGENOM" id="CLU_1283546_0_0_1"/>
<evidence type="ECO:0000256" key="2">
    <source>
        <dbReference type="SAM" id="Phobius"/>
    </source>
</evidence>
<keyword evidence="2" id="KW-1133">Transmembrane helix</keyword>
<reference evidence="3 4" key="1">
    <citation type="journal article" date="2014" name="BMC Genomics">
        <title>Genome and secretome analysis of the hemibiotrophic fungal pathogen, Moniliophthora roreri, which causes frosty pod rot disease of cacao: mechanisms of the biotrophic and necrotrophic phases.</title>
        <authorList>
            <person name="Meinhardt L.W."/>
            <person name="Costa G.G.L."/>
            <person name="Thomazella D.P.T."/>
            <person name="Teixeira P.J.P.L."/>
            <person name="Carazzolle M.F."/>
            <person name="Schuster S.C."/>
            <person name="Carlson J.E."/>
            <person name="Guiltinan M.J."/>
            <person name="Mieczkowski P."/>
            <person name="Farmer A."/>
            <person name="Ramaraj T."/>
            <person name="Crozier J."/>
            <person name="Davis R.E."/>
            <person name="Shao J."/>
            <person name="Melnick R.L."/>
            <person name="Pereira G.A.G."/>
            <person name="Bailey B.A."/>
        </authorList>
    </citation>
    <scope>NUCLEOTIDE SEQUENCE [LARGE SCALE GENOMIC DNA]</scope>
    <source>
        <strain evidence="3 4">MCA 2997</strain>
    </source>
</reference>
<dbReference type="EMBL" id="AWSO01000295">
    <property type="protein sequence ID" value="ESK92266.1"/>
    <property type="molecule type" value="Genomic_DNA"/>
</dbReference>
<dbReference type="Proteomes" id="UP000017559">
    <property type="component" value="Unassembled WGS sequence"/>
</dbReference>
<keyword evidence="2" id="KW-0472">Membrane</keyword>
<dbReference type="KEGG" id="mrr:Moror_4664"/>
<dbReference type="AlphaFoldDB" id="V2XHF9"/>
<feature type="compositionally biased region" description="Polar residues" evidence="1">
    <location>
        <begin position="157"/>
        <end position="176"/>
    </location>
</feature>
<comment type="caution">
    <text evidence="3">The sequence shown here is derived from an EMBL/GenBank/DDBJ whole genome shotgun (WGS) entry which is preliminary data.</text>
</comment>
<evidence type="ECO:0000313" key="3">
    <source>
        <dbReference type="EMBL" id="ESK92266.1"/>
    </source>
</evidence>
<proteinExistence type="predicted"/>
<feature type="compositionally biased region" description="Basic and acidic residues" evidence="1">
    <location>
        <begin position="179"/>
        <end position="201"/>
    </location>
</feature>
<organism evidence="3 4">
    <name type="scientific">Moniliophthora roreri (strain MCA 2997)</name>
    <name type="common">Cocoa frosty pod rot fungus</name>
    <name type="synonym">Crinipellis roreri</name>
    <dbReference type="NCBI Taxonomy" id="1381753"/>
    <lineage>
        <taxon>Eukaryota</taxon>
        <taxon>Fungi</taxon>
        <taxon>Dikarya</taxon>
        <taxon>Basidiomycota</taxon>
        <taxon>Agaricomycotina</taxon>
        <taxon>Agaricomycetes</taxon>
        <taxon>Agaricomycetidae</taxon>
        <taxon>Agaricales</taxon>
        <taxon>Marasmiineae</taxon>
        <taxon>Marasmiaceae</taxon>
        <taxon>Moniliophthora</taxon>
    </lineage>
</organism>
<feature type="compositionally biased region" description="Basic and acidic residues" evidence="1">
    <location>
        <begin position="74"/>
        <end position="87"/>
    </location>
</feature>
<sequence length="215" mass="23301">MDVIARIYNRAPQDADTVVATKGRGRGSNDTQSSGPNVGAIVGGVIGAVGGLALLGIMFWWWRKRRTLSRARAKPKELVDPEMHSELPSRQPAHVPPEATQIRPFLGAAVAPIPEGLHSSTERSDASPPHYLHVTNASPTFDGEGGYLSEKKRRSTIRSTASHLSPTSNSEITSGSSEGGHDSEVARLQRQVEHLTQENDRLAMQFSPPAYEHPK</sequence>
<gene>
    <name evidence="3" type="ORF">Moror_4664</name>
</gene>
<keyword evidence="2" id="KW-0812">Transmembrane</keyword>
<feature type="region of interest" description="Disordered" evidence="1">
    <location>
        <begin position="116"/>
        <end position="215"/>
    </location>
</feature>
<feature type="region of interest" description="Disordered" evidence="1">
    <location>
        <begin position="71"/>
        <end position="96"/>
    </location>
</feature>
<accession>V2XHF9</accession>
<feature type="transmembrane region" description="Helical" evidence="2">
    <location>
        <begin position="38"/>
        <end position="62"/>
    </location>
</feature>
<protein>
    <submittedName>
        <fullName evidence="3">Uncharacterized protein</fullName>
    </submittedName>
</protein>
<keyword evidence="4" id="KW-1185">Reference proteome</keyword>
<name>V2XHF9_MONRO</name>
<evidence type="ECO:0000256" key="1">
    <source>
        <dbReference type="SAM" id="MobiDB-lite"/>
    </source>
</evidence>